<dbReference type="PANTHER" id="PTHR36302:SF1">
    <property type="entry name" value="COPPER CHAPERONE PCU(A)C"/>
    <property type="match status" value="1"/>
</dbReference>
<dbReference type="InterPro" id="IPR007410">
    <property type="entry name" value="LpqE-like"/>
</dbReference>
<dbReference type="Proteomes" id="UP000256514">
    <property type="component" value="Unassembled WGS sequence"/>
</dbReference>
<evidence type="ECO:0008006" key="4">
    <source>
        <dbReference type="Google" id="ProtNLM"/>
    </source>
</evidence>
<gene>
    <name evidence="2" type="ORF">CQA54_07265</name>
</gene>
<dbReference type="InterPro" id="IPR036182">
    <property type="entry name" value="PCuAC_sf"/>
</dbReference>
<dbReference type="PANTHER" id="PTHR36302">
    <property type="entry name" value="BLR7088 PROTEIN"/>
    <property type="match status" value="1"/>
</dbReference>
<evidence type="ECO:0000313" key="2">
    <source>
        <dbReference type="EMBL" id="RDU66274.1"/>
    </source>
</evidence>
<keyword evidence="3" id="KW-1185">Reference proteome</keyword>
<reference evidence="2 3" key="1">
    <citation type="submission" date="2018-04" db="EMBL/GenBank/DDBJ databases">
        <title>Novel Campyloabacter and Helicobacter Species and Strains.</title>
        <authorList>
            <person name="Mannion A.J."/>
            <person name="Shen Z."/>
            <person name="Fox J.G."/>
        </authorList>
    </citation>
    <scope>NUCLEOTIDE SEQUENCE [LARGE SCALE GENOMIC DNA]</scope>
    <source>
        <strain evidence="2 3">MIT 12-6600</strain>
    </source>
</reference>
<evidence type="ECO:0000256" key="1">
    <source>
        <dbReference type="SAM" id="SignalP"/>
    </source>
</evidence>
<evidence type="ECO:0000313" key="3">
    <source>
        <dbReference type="Proteomes" id="UP000256514"/>
    </source>
</evidence>
<name>A0A3D8INT4_9HELI</name>
<feature type="signal peptide" evidence="1">
    <location>
        <begin position="1"/>
        <end position="35"/>
    </location>
</feature>
<sequence>MIIMQNPSYIKEAYMKVIKKILLCVGMLSCLGANAADIEVADAFVQIVPHNNKAAAAFMRIENHTDKDIALVGGKSPISENTELHTHIHKNGMKTMVQVPEILVKAYGEVDLEPGGYHVMFINLIEPLKEGQKVSFSLQFSNGNTIELKDIGVIEAKGHTKHAHH</sequence>
<dbReference type="EMBL" id="NXLT01000007">
    <property type="protein sequence ID" value="RDU66274.1"/>
    <property type="molecule type" value="Genomic_DNA"/>
</dbReference>
<dbReference type="Pfam" id="PF04314">
    <property type="entry name" value="PCuAC"/>
    <property type="match status" value="1"/>
</dbReference>
<accession>A0A3D8INT4</accession>
<comment type="caution">
    <text evidence="2">The sequence shown here is derived from an EMBL/GenBank/DDBJ whole genome shotgun (WGS) entry which is preliminary data.</text>
</comment>
<dbReference type="OrthoDB" id="9796962at2"/>
<feature type="chain" id="PRO_5017589041" description="Copper chaperone PCu(A)C" evidence="1">
    <location>
        <begin position="36"/>
        <end position="165"/>
    </location>
</feature>
<dbReference type="SUPFAM" id="SSF110087">
    <property type="entry name" value="DR1885-like metal-binding protein"/>
    <property type="match status" value="1"/>
</dbReference>
<keyword evidence="1" id="KW-0732">Signal</keyword>
<proteinExistence type="predicted"/>
<dbReference type="Gene3D" id="2.60.40.1890">
    <property type="entry name" value="PCu(A)C copper chaperone"/>
    <property type="match status" value="1"/>
</dbReference>
<organism evidence="2 3">
    <name type="scientific">Helicobacter equorum</name>
    <dbReference type="NCBI Taxonomy" id="361872"/>
    <lineage>
        <taxon>Bacteria</taxon>
        <taxon>Pseudomonadati</taxon>
        <taxon>Campylobacterota</taxon>
        <taxon>Epsilonproteobacteria</taxon>
        <taxon>Campylobacterales</taxon>
        <taxon>Helicobacteraceae</taxon>
        <taxon>Helicobacter</taxon>
    </lineage>
</organism>
<protein>
    <recommendedName>
        <fullName evidence="4">Copper chaperone PCu(A)C</fullName>
    </recommendedName>
</protein>
<dbReference type="InterPro" id="IPR058248">
    <property type="entry name" value="Lxx211020-like"/>
</dbReference>
<dbReference type="AlphaFoldDB" id="A0A3D8INT4"/>